<feature type="transmembrane region" description="Helical" evidence="1">
    <location>
        <begin position="124"/>
        <end position="144"/>
    </location>
</feature>
<keyword evidence="1" id="KW-1133">Transmembrane helix</keyword>
<organism evidence="2 3">
    <name type="scientific">Candidatus Nomurabacteria bacterium RIFCSPHIGHO2_01_FULL_40_12</name>
    <dbReference type="NCBI Taxonomy" id="1801737"/>
    <lineage>
        <taxon>Bacteria</taxon>
        <taxon>Candidatus Nomuraibacteriota</taxon>
    </lineage>
</organism>
<accession>A0A1F6V144</accession>
<dbReference type="EMBL" id="MFTN01000006">
    <property type="protein sequence ID" value="OGI63328.1"/>
    <property type="molecule type" value="Genomic_DNA"/>
</dbReference>
<sequence>MNIRTIDIELINFFHRISLPIARFGLFVVFFYFGLLKVIGLSPASGLVQQLFEQTISFISFNSFIVLFGLFECLIGIFFIIPGFERVVIPMLFLHMMMTFMPLFVLPEMTWSRFLVPTLEGQYIIKNLVIIAAAIAIAAHLHPLSKSRFG</sequence>
<dbReference type="AlphaFoldDB" id="A0A1F6V144"/>
<evidence type="ECO:0000313" key="3">
    <source>
        <dbReference type="Proteomes" id="UP000177602"/>
    </source>
</evidence>
<keyword evidence="1" id="KW-0472">Membrane</keyword>
<dbReference type="Proteomes" id="UP000177602">
    <property type="component" value="Unassembled WGS sequence"/>
</dbReference>
<feature type="transmembrane region" description="Helical" evidence="1">
    <location>
        <begin position="87"/>
        <end position="104"/>
    </location>
</feature>
<evidence type="ECO:0008006" key="4">
    <source>
        <dbReference type="Google" id="ProtNLM"/>
    </source>
</evidence>
<reference evidence="2 3" key="1">
    <citation type="journal article" date="2016" name="Nat. Commun.">
        <title>Thousands of microbial genomes shed light on interconnected biogeochemical processes in an aquifer system.</title>
        <authorList>
            <person name="Anantharaman K."/>
            <person name="Brown C.T."/>
            <person name="Hug L.A."/>
            <person name="Sharon I."/>
            <person name="Castelle C.J."/>
            <person name="Probst A.J."/>
            <person name="Thomas B.C."/>
            <person name="Singh A."/>
            <person name="Wilkins M.J."/>
            <person name="Karaoz U."/>
            <person name="Brodie E.L."/>
            <person name="Williams K.H."/>
            <person name="Hubbard S.S."/>
            <person name="Banfield J.F."/>
        </authorList>
    </citation>
    <scope>NUCLEOTIDE SEQUENCE [LARGE SCALE GENOMIC DNA]</scope>
</reference>
<comment type="caution">
    <text evidence="2">The sequence shown here is derived from an EMBL/GenBank/DDBJ whole genome shotgun (WGS) entry which is preliminary data.</text>
</comment>
<name>A0A1F6V144_9BACT</name>
<evidence type="ECO:0000256" key="1">
    <source>
        <dbReference type="SAM" id="Phobius"/>
    </source>
</evidence>
<proteinExistence type="predicted"/>
<gene>
    <name evidence="2" type="ORF">A2818_01280</name>
</gene>
<feature type="transmembrane region" description="Helical" evidence="1">
    <location>
        <begin position="21"/>
        <end position="39"/>
    </location>
</feature>
<protein>
    <recommendedName>
        <fullName evidence="4">DoxX family protein</fullName>
    </recommendedName>
</protein>
<evidence type="ECO:0000313" key="2">
    <source>
        <dbReference type="EMBL" id="OGI63328.1"/>
    </source>
</evidence>
<keyword evidence="1" id="KW-0812">Transmembrane</keyword>
<feature type="transmembrane region" description="Helical" evidence="1">
    <location>
        <begin position="59"/>
        <end position="80"/>
    </location>
</feature>
<dbReference type="STRING" id="1801737.A2818_01280"/>